<feature type="compositionally biased region" description="Basic and acidic residues" evidence="1">
    <location>
        <begin position="183"/>
        <end position="193"/>
    </location>
</feature>
<dbReference type="Proteomes" id="UP000595140">
    <property type="component" value="Unassembled WGS sequence"/>
</dbReference>
<reference evidence="2 3" key="1">
    <citation type="submission" date="2018-04" db="EMBL/GenBank/DDBJ databases">
        <authorList>
            <person name="Vogel A."/>
        </authorList>
    </citation>
    <scope>NUCLEOTIDE SEQUENCE [LARGE SCALE GENOMIC DNA]</scope>
</reference>
<keyword evidence="3" id="KW-1185">Reference proteome</keyword>
<dbReference type="EMBL" id="OOIL02001171">
    <property type="protein sequence ID" value="VFQ73288.1"/>
    <property type="molecule type" value="Genomic_DNA"/>
</dbReference>
<dbReference type="AlphaFoldDB" id="A0A484LB12"/>
<evidence type="ECO:0000313" key="2">
    <source>
        <dbReference type="EMBL" id="VFQ73288.1"/>
    </source>
</evidence>
<accession>A0A484LB12</accession>
<organism evidence="2 3">
    <name type="scientific">Cuscuta campestris</name>
    <dbReference type="NCBI Taxonomy" id="132261"/>
    <lineage>
        <taxon>Eukaryota</taxon>
        <taxon>Viridiplantae</taxon>
        <taxon>Streptophyta</taxon>
        <taxon>Embryophyta</taxon>
        <taxon>Tracheophyta</taxon>
        <taxon>Spermatophyta</taxon>
        <taxon>Magnoliopsida</taxon>
        <taxon>eudicotyledons</taxon>
        <taxon>Gunneridae</taxon>
        <taxon>Pentapetalae</taxon>
        <taxon>asterids</taxon>
        <taxon>lamiids</taxon>
        <taxon>Solanales</taxon>
        <taxon>Convolvulaceae</taxon>
        <taxon>Cuscuteae</taxon>
        <taxon>Cuscuta</taxon>
        <taxon>Cuscuta subgen. Grammica</taxon>
        <taxon>Cuscuta sect. Cleistogrammica</taxon>
    </lineage>
</organism>
<evidence type="ECO:0000313" key="3">
    <source>
        <dbReference type="Proteomes" id="UP000595140"/>
    </source>
</evidence>
<gene>
    <name evidence="2" type="ORF">CCAM_LOCUS15064</name>
</gene>
<name>A0A484LB12_9ASTE</name>
<evidence type="ECO:0000256" key="1">
    <source>
        <dbReference type="SAM" id="MobiDB-lite"/>
    </source>
</evidence>
<feature type="region of interest" description="Disordered" evidence="1">
    <location>
        <begin position="182"/>
        <end position="223"/>
    </location>
</feature>
<proteinExistence type="predicted"/>
<protein>
    <submittedName>
        <fullName evidence="2">Uncharacterized protein</fullName>
    </submittedName>
</protein>
<sequence>MTDQEFDKYLGGKNDANLLTLEDIFEEVEDKVEPTPESPRPLKVHVKVKKIFLDSLDPQDRATQFSQSDLPPKNCAARIESLLPITNCHHHFFHDPRWLGSLLPILSDLPAIATSSSSSSIVGFHAPARLPLMSIPFPIREYINVLGVHTDAGPFYFLERFARFFFSVRPCVRRLHSSASNLRPRENNADHHPSHSLPSRRRAQAESQSDEEQRRLPSSPIQF</sequence>